<dbReference type="OrthoDB" id="2017114at2759"/>
<dbReference type="Pfam" id="PF12799">
    <property type="entry name" value="LRR_4"/>
    <property type="match status" value="1"/>
</dbReference>
<dbReference type="Pfam" id="PF12819">
    <property type="entry name" value="Malectin_like"/>
    <property type="match status" value="1"/>
</dbReference>
<evidence type="ECO:0000256" key="1">
    <source>
        <dbReference type="ARBA" id="ARBA00004167"/>
    </source>
</evidence>
<keyword evidence="13 15" id="KW-0472">Membrane</keyword>
<evidence type="ECO:0000256" key="10">
    <source>
        <dbReference type="ARBA" id="ARBA00022777"/>
    </source>
</evidence>
<evidence type="ECO:0000256" key="15">
    <source>
        <dbReference type="SAM" id="Phobius"/>
    </source>
</evidence>
<keyword evidence="8" id="KW-0677">Repeat</keyword>
<dbReference type="FunFam" id="1.10.510.10:FF:000146">
    <property type="entry name" value="LRR receptor-like serine/threonine-protein kinase IOS1"/>
    <property type="match status" value="1"/>
</dbReference>
<dbReference type="AlphaFoldDB" id="A0A6J1DLQ1"/>
<reference evidence="19" key="1">
    <citation type="submission" date="2025-08" db="UniProtKB">
        <authorList>
            <consortium name="RefSeq"/>
        </authorList>
    </citation>
    <scope>IDENTIFICATION</scope>
    <source>
        <strain evidence="19">OHB3-1</strain>
    </source>
</reference>
<name>A0A6J1DLQ1_MOMCH</name>
<evidence type="ECO:0000256" key="4">
    <source>
        <dbReference type="ARBA" id="ARBA00022614"/>
    </source>
</evidence>
<evidence type="ECO:0000259" key="17">
    <source>
        <dbReference type="PROSITE" id="PS50011"/>
    </source>
</evidence>
<evidence type="ECO:0000256" key="2">
    <source>
        <dbReference type="ARBA" id="ARBA00022527"/>
    </source>
</evidence>
<protein>
    <submittedName>
        <fullName evidence="19">Probable LRR receptor-like serine/threonine-protein kinase At1g05700 isoform X1</fullName>
    </submittedName>
</protein>
<evidence type="ECO:0000256" key="14">
    <source>
        <dbReference type="ARBA" id="ARBA00023170"/>
    </source>
</evidence>
<dbReference type="Gene3D" id="3.30.200.20">
    <property type="entry name" value="Phosphorylase Kinase, domain 1"/>
    <property type="match status" value="1"/>
</dbReference>
<feature type="transmembrane region" description="Helical" evidence="15">
    <location>
        <begin position="508"/>
        <end position="530"/>
    </location>
</feature>
<dbReference type="GeneID" id="111021719"/>
<evidence type="ECO:0000256" key="16">
    <source>
        <dbReference type="SAM" id="SignalP"/>
    </source>
</evidence>
<keyword evidence="11" id="KW-0067">ATP-binding</keyword>
<keyword evidence="12 15" id="KW-1133">Transmembrane helix</keyword>
<keyword evidence="6 15" id="KW-0812">Transmembrane</keyword>
<dbReference type="PROSITE" id="PS00108">
    <property type="entry name" value="PROTEIN_KINASE_ST"/>
    <property type="match status" value="1"/>
</dbReference>
<dbReference type="KEGG" id="mcha:111021719"/>
<evidence type="ECO:0000256" key="11">
    <source>
        <dbReference type="ARBA" id="ARBA00022840"/>
    </source>
</evidence>
<dbReference type="InterPro" id="IPR001245">
    <property type="entry name" value="Ser-Thr/Tyr_kinase_cat_dom"/>
</dbReference>
<evidence type="ECO:0000313" key="19">
    <source>
        <dbReference type="RefSeq" id="XP_022154447.1"/>
    </source>
</evidence>
<proteinExistence type="predicted"/>
<dbReference type="GO" id="GO:0005524">
    <property type="term" value="F:ATP binding"/>
    <property type="evidence" value="ECO:0007669"/>
    <property type="project" value="UniProtKB-KW"/>
</dbReference>
<dbReference type="RefSeq" id="XP_022154447.1">
    <property type="nucleotide sequence ID" value="XM_022298755.1"/>
</dbReference>
<dbReference type="PANTHER" id="PTHR45631">
    <property type="entry name" value="OS07G0107800 PROTEIN-RELATED"/>
    <property type="match status" value="1"/>
</dbReference>
<dbReference type="Gene3D" id="1.10.510.10">
    <property type="entry name" value="Transferase(Phosphotransferase) domain 1"/>
    <property type="match status" value="1"/>
</dbReference>
<feature type="signal peptide" evidence="16">
    <location>
        <begin position="1"/>
        <end position="19"/>
    </location>
</feature>
<dbReference type="PRINTS" id="PR00019">
    <property type="entry name" value="LEURICHRPT"/>
</dbReference>
<dbReference type="InterPro" id="IPR032675">
    <property type="entry name" value="LRR_dom_sf"/>
</dbReference>
<dbReference type="Pfam" id="PF07714">
    <property type="entry name" value="PK_Tyr_Ser-Thr"/>
    <property type="match status" value="1"/>
</dbReference>
<evidence type="ECO:0000256" key="9">
    <source>
        <dbReference type="ARBA" id="ARBA00022741"/>
    </source>
</evidence>
<keyword evidence="3" id="KW-0597">Phosphoprotein</keyword>
<dbReference type="FunFam" id="3.80.10.10:FF:000129">
    <property type="entry name" value="Leucine-rich repeat receptor-like kinase"/>
    <property type="match status" value="1"/>
</dbReference>
<dbReference type="PROSITE" id="PS50011">
    <property type="entry name" value="PROTEIN_KINASE_DOM"/>
    <property type="match status" value="1"/>
</dbReference>
<evidence type="ECO:0000256" key="3">
    <source>
        <dbReference type="ARBA" id="ARBA00022553"/>
    </source>
</evidence>
<evidence type="ECO:0000256" key="5">
    <source>
        <dbReference type="ARBA" id="ARBA00022679"/>
    </source>
</evidence>
<dbReference type="SMART" id="SM00220">
    <property type="entry name" value="S_TKc"/>
    <property type="match status" value="1"/>
</dbReference>
<dbReference type="CDD" id="cd12087">
    <property type="entry name" value="TM_EGFR-like"/>
    <property type="match status" value="1"/>
</dbReference>
<dbReference type="InterPro" id="IPR000719">
    <property type="entry name" value="Prot_kinase_dom"/>
</dbReference>
<evidence type="ECO:0000256" key="12">
    <source>
        <dbReference type="ARBA" id="ARBA00022989"/>
    </source>
</evidence>
<keyword evidence="14" id="KW-0675">Receptor</keyword>
<keyword evidence="2" id="KW-0723">Serine/threonine-protein kinase</keyword>
<dbReference type="InterPro" id="IPR008271">
    <property type="entry name" value="Ser/Thr_kinase_AS"/>
</dbReference>
<dbReference type="Proteomes" id="UP000504603">
    <property type="component" value="Unplaced"/>
</dbReference>
<evidence type="ECO:0000256" key="7">
    <source>
        <dbReference type="ARBA" id="ARBA00022729"/>
    </source>
</evidence>
<gene>
    <name evidence="19" type="primary">LOC111021719</name>
</gene>
<organism evidence="18 19">
    <name type="scientific">Momordica charantia</name>
    <name type="common">Bitter gourd</name>
    <name type="synonym">Balsam pear</name>
    <dbReference type="NCBI Taxonomy" id="3673"/>
    <lineage>
        <taxon>Eukaryota</taxon>
        <taxon>Viridiplantae</taxon>
        <taxon>Streptophyta</taxon>
        <taxon>Embryophyta</taxon>
        <taxon>Tracheophyta</taxon>
        <taxon>Spermatophyta</taxon>
        <taxon>Magnoliopsida</taxon>
        <taxon>eudicotyledons</taxon>
        <taxon>Gunneridae</taxon>
        <taxon>Pentapetalae</taxon>
        <taxon>rosids</taxon>
        <taxon>fabids</taxon>
        <taxon>Cucurbitales</taxon>
        <taxon>Cucurbitaceae</taxon>
        <taxon>Momordiceae</taxon>
        <taxon>Momordica</taxon>
    </lineage>
</organism>
<dbReference type="Gene3D" id="3.80.10.10">
    <property type="entry name" value="Ribonuclease Inhibitor"/>
    <property type="match status" value="1"/>
</dbReference>
<keyword evidence="4" id="KW-0433">Leucine-rich repeat</keyword>
<dbReference type="InterPro" id="IPR003591">
    <property type="entry name" value="Leu-rich_rpt_typical-subtyp"/>
</dbReference>
<sequence length="877" mass="98138">MATLLLFSAFLALLVLARADNQSGFISIDCGIPENSSYTDKITGIKYVSDAEFIDTGELKDISPDYTNRSAEKQFWNLRSFPEGIRNCYTIRLQGGGENRYLIRVRFMYGNYDNRQQLPSFDLFLGVDRWDSVSLQNASETVTKELIHAPPLDYIQICLIKDGPGVPFISALEIRPLNNGTYVAASGSLKLLERLDLGSESNKTVRYPADTYDRIWLPSNLNLSSSKSISSSINSIKRNRYEIPDIVLATANTPKHGSQPLEFAWQTRNKTDRSYIYMHFADIQNLTTMEYRAFNVNVNGFLWYGPLNPKYLSTTTLFGSISMAKKGGTYMFSFNKTENSTLPPIINAIEIFVEQQFTQLQTTQTEIDALLNLKSTYNVKKNWQGDPCYPQKYLWDGLDCSYIDERQPSIISLNLSWSGLAGEISSGISNLTMIQYLDLSNNRLNGTVPDFLAKLPSLRVLNLENNNLSGTIPPELIQGSRNRNFSLRAGGNPFLCLSESCPRKEEKYVVPLTASLGGVILVLLIGGVIFQILRRQKKKVAYAGNQISGSEKSGRTLVVPEKKRFTYSEILSITNNFERVIGKGGFGTVYHGCLYSIQVSVKMLSPASVQGYKQFQEEAQWLTRVHHGNLTSILGYCDEDTHLGLVYEHMENGNLADHLSEKGNHILNWKERLRIAQDAAQGLEHLHFGCKPPIIHRDVKSTNILLDGNFHAKLADFGMSKTFQLGDGAQASAAVGTPGYLDPEYTVTNKLSEKSDVYSFGVILLEIVTGQPALTRNQDKTHVIEWVSSVFKEGEINKIVDPKLGLDIGNSSIWKFIDLAMTCVSSSSTTRPTMNQVVMELKECSAVLENSQENNRRISSSLECVHLASFITNFQER</sequence>
<dbReference type="GO" id="GO:0004674">
    <property type="term" value="F:protein serine/threonine kinase activity"/>
    <property type="evidence" value="ECO:0007669"/>
    <property type="project" value="UniProtKB-KW"/>
</dbReference>
<dbReference type="GO" id="GO:0016020">
    <property type="term" value="C:membrane"/>
    <property type="evidence" value="ECO:0007669"/>
    <property type="project" value="UniProtKB-SubCell"/>
</dbReference>
<evidence type="ECO:0000313" key="18">
    <source>
        <dbReference type="Proteomes" id="UP000504603"/>
    </source>
</evidence>
<dbReference type="PANTHER" id="PTHR45631:SF202">
    <property type="entry name" value="SENESCENCE-INDUCED RECEPTOR-LIKE SERINE_THREONINE-PROTEIN KINASE"/>
    <property type="match status" value="1"/>
</dbReference>
<dbReference type="InterPro" id="IPR024788">
    <property type="entry name" value="Malectin-like_Carb-bd_dom"/>
</dbReference>
<dbReference type="CDD" id="cd14066">
    <property type="entry name" value="STKc_IRAK"/>
    <property type="match status" value="1"/>
</dbReference>
<accession>A0A6J1DLQ1</accession>
<evidence type="ECO:0000256" key="13">
    <source>
        <dbReference type="ARBA" id="ARBA00023136"/>
    </source>
</evidence>
<keyword evidence="5" id="KW-0808">Transferase</keyword>
<dbReference type="SMART" id="SM00369">
    <property type="entry name" value="LRR_TYP"/>
    <property type="match status" value="2"/>
</dbReference>
<dbReference type="SUPFAM" id="SSF56112">
    <property type="entry name" value="Protein kinase-like (PK-like)"/>
    <property type="match status" value="1"/>
</dbReference>
<dbReference type="SUPFAM" id="SSF52058">
    <property type="entry name" value="L domain-like"/>
    <property type="match status" value="1"/>
</dbReference>
<feature type="chain" id="PRO_5027100367" evidence="16">
    <location>
        <begin position="20"/>
        <end position="877"/>
    </location>
</feature>
<evidence type="ECO:0000256" key="6">
    <source>
        <dbReference type="ARBA" id="ARBA00022692"/>
    </source>
</evidence>
<keyword evidence="7 16" id="KW-0732">Signal</keyword>
<dbReference type="InterPro" id="IPR025875">
    <property type="entry name" value="Leu-rich_rpt_4"/>
</dbReference>
<feature type="domain" description="Protein kinase" evidence="17">
    <location>
        <begin position="575"/>
        <end position="848"/>
    </location>
</feature>
<keyword evidence="9" id="KW-0547">Nucleotide-binding</keyword>
<keyword evidence="10" id="KW-0418">Kinase</keyword>
<dbReference type="InterPro" id="IPR011009">
    <property type="entry name" value="Kinase-like_dom_sf"/>
</dbReference>
<evidence type="ECO:0000256" key="8">
    <source>
        <dbReference type="ARBA" id="ARBA00022737"/>
    </source>
</evidence>
<comment type="subcellular location">
    <subcellularLocation>
        <location evidence="1">Membrane</location>
        <topology evidence="1">Single-pass membrane protein</topology>
    </subcellularLocation>
</comment>
<keyword evidence="18" id="KW-1185">Reference proteome</keyword>